<organism evidence="1 2">
    <name type="scientific">Striga hermonthica</name>
    <name type="common">Purple witchweed</name>
    <name type="synonym">Buchnera hermonthica</name>
    <dbReference type="NCBI Taxonomy" id="68872"/>
    <lineage>
        <taxon>Eukaryota</taxon>
        <taxon>Viridiplantae</taxon>
        <taxon>Streptophyta</taxon>
        <taxon>Embryophyta</taxon>
        <taxon>Tracheophyta</taxon>
        <taxon>Spermatophyta</taxon>
        <taxon>Magnoliopsida</taxon>
        <taxon>eudicotyledons</taxon>
        <taxon>Gunneridae</taxon>
        <taxon>Pentapetalae</taxon>
        <taxon>asterids</taxon>
        <taxon>lamiids</taxon>
        <taxon>Lamiales</taxon>
        <taxon>Orobanchaceae</taxon>
        <taxon>Buchnereae</taxon>
        <taxon>Striga</taxon>
    </lineage>
</organism>
<dbReference type="Proteomes" id="UP001153555">
    <property type="component" value="Unassembled WGS sequence"/>
</dbReference>
<keyword evidence="2" id="KW-1185">Reference proteome</keyword>
<gene>
    <name evidence="1" type="ORF">SHERM_24530</name>
</gene>
<dbReference type="AlphaFoldDB" id="A0A9N7NC25"/>
<protein>
    <submittedName>
        <fullName evidence="1">Nucleolar complex protein 2 homolog</fullName>
    </submittedName>
</protein>
<dbReference type="EMBL" id="CACSLK010027752">
    <property type="protein sequence ID" value="CAA0828835.1"/>
    <property type="molecule type" value="Genomic_DNA"/>
</dbReference>
<sequence length="57" mass="6868">KKSKEEKQVKESNGMELKEAQEHIGTLKKLQEKDPEFYEFLKEHDKELLEFDEDDLD</sequence>
<evidence type="ECO:0000313" key="1">
    <source>
        <dbReference type="EMBL" id="CAA0828835.1"/>
    </source>
</evidence>
<reference evidence="1" key="1">
    <citation type="submission" date="2019-12" db="EMBL/GenBank/DDBJ databases">
        <authorList>
            <person name="Scholes J."/>
        </authorList>
    </citation>
    <scope>NUCLEOTIDE SEQUENCE</scope>
</reference>
<feature type="non-terminal residue" evidence="1">
    <location>
        <position position="57"/>
    </location>
</feature>
<proteinExistence type="predicted"/>
<feature type="non-terminal residue" evidence="1">
    <location>
        <position position="1"/>
    </location>
</feature>
<evidence type="ECO:0000313" key="2">
    <source>
        <dbReference type="Proteomes" id="UP001153555"/>
    </source>
</evidence>
<accession>A0A9N7NC25</accession>
<name>A0A9N7NC25_STRHE</name>
<comment type="caution">
    <text evidence="1">The sequence shown here is derived from an EMBL/GenBank/DDBJ whole genome shotgun (WGS) entry which is preliminary data.</text>
</comment>